<sequence length="980" mass="108398">MSSDIPSLLLASLSPQSRKQAEQSLQTFSRQSNFLSHLLQLVLNPAQDGAVRLAGAVYLKNVVKQRWDEDDEFPVAEADKQALKPQLVPAMIALSSPNDKQLRIQIAEAVSLIAKSDFPHEWPDLIDQLVGSLSPTDFNVNVGVLETAHSIFNSWRSSTRSDELWSTINIVVNRFIEPFQQLFRFTMTELFATPSPPQPTFGLLAQTTLLLVELFHDLTCQDLPPNFEDGHEEYFDKVDGHFMRLMAWDPEALRTDRDEATPSIPSRIRTGIVEIAEMYVRLYPEVFERTASVEAFVRAVWELVGGGQQLGLAYDQLVSQSLRFISTAIRAGTYAELFRSRDTISGLIHGVIVPNVRLRTHELESFEDAPLEFVRGDLAVTEIATPRQAAADVVKALVASSFEVDTTEIVMAWVAQALAATDSEAWLGKDAAEYLFEAVAARGGTASLGVTATNVLVNIVQFFADNIFQDLQAPATSVHPVLQVDAIRYLYIFRNQLTKDQLISVLPLLSQRLTSDDTVVYTYAAIAIDRILSIRVGETPVSMFNMVDVREVAPQLINVLFGKIEAGSSPEKIAENDFLMRCVARVVLTSRTDLAGGYEALLQRLVAILGIISKNPSNPNFDQYIFETISALIRFIGPTVPSSIGVFEPALFGPFTIILQQDIDQYIPYVFQILAQMLALHQGEPTEYRALLPFLLTPAMWAQKGSIPGLVRLLQAFLARDAPNVPIESVLGIVQQRLVPSKVNEAWGFELLQAVVRYVPSEKLQKYMSSIIITLLTRMQNSKTSSYVYHFVHFLLYTVAINAEGLTPDYLIQAVESIQAGLWSQISTNFMIPQVPKLIAKDRKVAVVGLTRLLTQSDIILREPSVQAWPALFASLAELFKEPEHLSSKKEAEIDAAAGHTTIDLEEQAAGYQAAYSRLAAADAAPEDVVAYAGDVRAYVGRELASAQPSVKQLIGRADPDAVGWFVRGLTDSGYAVLLQ</sequence>
<evidence type="ECO:0000313" key="1">
    <source>
        <dbReference type="EMBL" id="KAI0045803.1"/>
    </source>
</evidence>
<evidence type="ECO:0000313" key="2">
    <source>
        <dbReference type="Proteomes" id="UP000814033"/>
    </source>
</evidence>
<dbReference type="Proteomes" id="UP000814033">
    <property type="component" value="Unassembled WGS sequence"/>
</dbReference>
<dbReference type="EMBL" id="MU275941">
    <property type="protein sequence ID" value="KAI0045803.1"/>
    <property type="molecule type" value="Genomic_DNA"/>
</dbReference>
<reference evidence="1" key="2">
    <citation type="journal article" date="2022" name="New Phytol.">
        <title>Evolutionary transition to the ectomycorrhizal habit in the genomes of a hyperdiverse lineage of mushroom-forming fungi.</title>
        <authorList>
            <person name="Looney B."/>
            <person name="Miyauchi S."/>
            <person name="Morin E."/>
            <person name="Drula E."/>
            <person name="Courty P.E."/>
            <person name="Kohler A."/>
            <person name="Kuo A."/>
            <person name="LaButti K."/>
            <person name="Pangilinan J."/>
            <person name="Lipzen A."/>
            <person name="Riley R."/>
            <person name="Andreopoulos W."/>
            <person name="He G."/>
            <person name="Johnson J."/>
            <person name="Nolan M."/>
            <person name="Tritt A."/>
            <person name="Barry K.W."/>
            <person name="Grigoriev I.V."/>
            <person name="Nagy L.G."/>
            <person name="Hibbett D."/>
            <person name="Henrissat B."/>
            <person name="Matheny P.B."/>
            <person name="Labbe J."/>
            <person name="Martin F.M."/>
        </authorList>
    </citation>
    <scope>NUCLEOTIDE SEQUENCE</scope>
    <source>
        <strain evidence="1">FP105234-sp</strain>
    </source>
</reference>
<comment type="caution">
    <text evidence="1">The sequence shown here is derived from an EMBL/GenBank/DDBJ whole genome shotgun (WGS) entry which is preliminary data.</text>
</comment>
<gene>
    <name evidence="1" type="ORF">FA95DRAFT_1560767</name>
</gene>
<proteinExistence type="predicted"/>
<organism evidence="1 2">
    <name type="scientific">Auriscalpium vulgare</name>
    <dbReference type="NCBI Taxonomy" id="40419"/>
    <lineage>
        <taxon>Eukaryota</taxon>
        <taxon>Fungi</taxon>
        <taxon>Dikarya</taxon>
        <taxon>Basidiomycota</taxon>
        <taxon>Agaricomycotina</taxon>
        <taxon>Agaricomycetes</taxon>
        <taxon>Russulales</taxon>
        <taxon>Auriscalpiaceae</taxon>
        <taxon>Auriscalpium</taxon>
    </lineage>
</organism>
<protein>
    <submittedName>
        <fullName evidence="1">Importin alpha re-exporter</fullName>
    </submittedName>
</protein>
<accession>A0ACB8RQK0</accession>
<name>A0ACB8RQK0_9AGAM</name>
<keyword evidence="2" id="KW-1185">Reference proteome</keyword>
<reference evidence="1" key="1">
    <citation type="submission" date="2021-02" db="EMBL/GenBank/DDBJ databases">
        <authorList>
            <consortium name="DOE Joint Genome Institute"/>
            <person name="Ahrendt S."/>
            <person name="Looney B.P."/>
            <person name="Miyauchi S."/>
            <person name="Morin E."/>
            <person name="Drula E."/>
            <person name="Courty P.E."/>
            <person name="Chicoki N."/>
            <person name="Fauchery L."/>
            <person name="Kohler A."/>
            <person name="Kuo A."/>
            <person name="Labutti K."/>
            <person name="Pangilinan J."/>
            <person name="Lipzen A."/>
            <person name="Riley R."/>
            <person name="Andreopoulos W."/>
            <person name="He G."/>
            <person name="Johnson J."/>
            <person name="Barry K.W."/>
            <person name="Grigoriev I.V."/>
            <person name="Nagy L."/>
            <person name="Hibbett D."/>
            <person name="Henrissat B."/>
            <person name="Matheny P.B."/>
            <person name="Labbe J."/>
            <person name="Martin F."/>
        </authorList>
    </citation>
    <scope>NUCLEOTIDE SEQUENCE</scope>
    <source>
        <strain evidence="1">FP105234-sp</strain>
    </source>
</reference>